<accession>A0A8S5LKZ2</accession>
<sequence length="225" mass="25877">MELSIPTQQGITTNKTITSLELVEQINLFRKEEGKDTSLRHDTLLNIIRDEFEEEIGLQKILETQYTHPQNKQKYPMFELTIAQGKQVLLRESKFVRRHVVAWLERFEEANKPMTAGEILMAQAQGMIALEKAQQLQAQQIALQNERLTKIEAKITTKNEDYFTISGYSNIIGKKVPLQTAIALGRKAAKICVQRDIPMGNEYDAKYGFVKSYPTEILREVFETK</sequence>
<name>A0A8S5LKZ2_9CAUD</name>
<proteinExistence type="predicted"/>
<protein>
    <submittedName>
        <fullName evidence="1">KilAC domain protein</fullName>
    </submittedName>
</protein>
<organism evidence="1">
    <name type="scientific">Siphoviridae sp. ctvod4</name>
    <dbReference type="NCBI Taxonomy" id="2827595"/>
    <lineage>
        <taxon>Viruses</taxon>
        <taxon>Duplodnaviria</taxon>
        <taxon>Heunggongvirae</taxon>
        <taxon>Uroviricota</taxon>
        <taxon>Caudoviricetes</taxon>
    </lineage>
</organism>
<reference evidence="1" key="1">
    <citation type="journal article" date="2021" name="Proc. Natl. Acad. Sci. U.S.A.">
        <title>A Catalog of Tens of Thousands of Viruses from Human Metagenomes Reveals Hidden Associations with Chronic Diseases.</title>
        <authorList>
            <person name="Tisza M.J."/>
            <person name="Buck C.B."/>
        </authorList>
    </citation>
    <scope>NUCLEOTIDE SEQUENCE</scope>
    <source>
        <strain evidence="1">Ctvod4</strain>
    </source>
</reference>
<evidence type="ECO:0000313" key="1">
    <source>
        <dbReference type="EMBL" id="DAD70602.1"/>
    </source>
</evidence>
<dbReference type="EMBL" id="BK015869">
    <property type="protein sequence ID" value="DAD70602.1"/>
    <property type="molecule type" value="Genomic_DNA"/>
</dbReference>